<evidence type="ECO:0000256" key="9">
    <source>
        <dbReference type="RuleBase" id="RU365015"/>
    </source>
</evidence>
<dbReference type="InterPro" id="IPR013320">
    <property type="entry name" value="ConA-like_dom_sf"/>
</dbReference>
<dbReference type="SMART" id="SM00640">
    <property type="entry name" value="Glyco_32"/>
    <property type="match status" value="1"/>
</dbReference>
<sequence length="493" mass="57660">MEWTREMRYRHYGEMTDAEEKDLLEKVNYSIWRQQFHIQPPYGLLNDPNGFAYYQGKYQLFYQWFPFGPVHGMKHWYHVESEDLIYWKDKGLGMAPEYDHESHGIFSGTGIVKDELLYLFYTANKRDEDWNRESAQSLAIMDRNGRIKKKEIPIIPKQPEGYTANFRDPKVWQDKDSDTFYMIVGAERMNHTGCALLYKSEDLLNWHFEGELKTDFEQFGYMWECPDIFQVEGKDVLLFSPQGLEPDGDSYHNVHNSGCFIGYFDKEKHYFQSNFFQELDAGFDFYAPQTTQAPDGRQILIGWMGLPDTSYPTDKDMWANCLTIPRELYIENNKIYQSPVKEMIAKRGSLTEWRGSLNSEETILEDFSDAVYELICDMSVEEGIAGLKLRTGKEEETLFYLDTKRQKIVLDRTKSGAPIAVDYGTVRQTTCTDNKISLRIFVDTSSVEIFVNDGEFVFTARIFPKEESKGIKLFAEDTTASFDIKKWEYITQP</sequence>
<keyword evidence="9" id="KW-0119">Carbohydrate metabolism</keyword>
<dbReference type="InterPro" id="IPR006232">
    <property type="entry name" value="Suc6P_hydrolase"/>
</dbReference>
<evidence type="ECO:0000259" key="11">
    <source>
        <dbReference type="Pfam" id="PF08244"/>
    </source>
</evidence>
<dbReference type="SUPFAM" id="SSF49899">
    <property type="entry name" value="Concanavalin A-like lectins/glucanases"/>
    <property type="match status" value="1"/>
</dbReference>
<comment type="subcellular location">
    <subcellularLocation>
        <location evidence="9">Cytoplasm</location>
    </subcellularLocation>
</comment>
<dbReference type="PROSITE" id="PS00609">
    <property type="entry name" value="GLYCOSYL_HYDROL_F32"/>
    <property type="match status" value="1"/>
</dbReference>
<dbReference type="SUPFAM" id="SSF75005">
    <property type="entry name" value="Arabinanase/levansucrase/invertase"/>
    <property type="match status" value="1"/>
</dbReference>
<evidence type="ECO:0000256" key="8">
    <source>
        <dbReference type="RuleBase" id="RU362110"/>
    </source>
</evidence>
<evidence type="ECO:0000256" key="3">
    <source>
        <dbReference type="ARBA" id="ARBA00012758"/>
    </source>
</evidence>
<evidence type="ECO:0000313" key="13">
    <source>
        <dbReference type="Proteomes" id="UP001059773"/>
    </source>
</evidence>
<accession>A0ABY5JTT7</accession>
<dbReference type="InterPro" id="IPR001362">
    <property type="entry name" value="Glyco_hydro_32"/>
</dbReference>
<dbReference type="Gene3D" id="2.115.10.20">
    <property type="entry name" value="Glycosyl hydrolase domain, family 43"/>
    <property type="match status" value="1"/>
</dbReference>
<evidence type="ECO:0000313" key="12">
    <source>
        <dbReference type="EMBL" id="UUI03738.1"/>
    </source>
</evidence>
<comment type="similarity">
    <text evidence="2 8">Belongs to the glycosyl hydrolase 32 family.</text>
</comment>
<organism evidence="12 13">
    <name type="scientific">Oceanobacillus jeddahense</name>
    <dbReference type="NCBI Taxonomy" id="1462527"/>
    <lineage>
        <taxon>Bacteria</taxon>
        <taxon>Bacillati</taxon>
        <taxon>Bacillota</taxon>
        <taxon>Bacilli</taxon>
        <taxon>Bacillales</taxon>
        <taxon>Bacillaceae</taxon>
        <taxon>Oceanobacillus</taxon>
    </lineage>
</organism>
<keyword evidence="5 8" id="KW-0378">Hydrolase</keyword>
<reference evidence="12" key="1">
    <citation type="submission" date="2022-07" db="EMBL/GenBank/DDBJ databases">
        <title>FELIX.</title>
        <authorList>
            <person name="Wan K.H."/>
            <person name="Park S."/>
            <person name="Lawrence Q."/>
            <person name="Eichenberger J.P."/>
            <person name="Booth B.W."/>
            <person name="Piaggio A.J."/>
            <person name="Chandler J.C."/>
            <person name="Franklin A.B."/>
            <person name="Celniker S.E."/>
        </authorList>
    </citation>
    <scope>NUCLEOTIDE SEQUENCE</scope>
    <source>
        <strain evidence="12">QA-1986 374</strain>
    </source>
</reference>
<evidence type="ECO:0000256" key="5">
    <source>
        <dbReference type="ARBA" id="ARBA00022801"/>
    </source>
</evidence>
<dbReference type="Pfam" id="PF00251">
    <property type="entry name" value="Glyco_hydro_32N"/>
    <property type="match status" value="1"/>
</dbReference>
<evidence type="ECO:0000256" key="7">
    <source>
        <dbReference type="ARBA" id="ARBA00033367"/>
    </source>
</evidence>
<dbReference type="Proteomes" id="UP001059773">
    <property type="component" value="Chromosome"/>
</dbReference>
<dbReference type="InterPro" id="IPR051214">
    <property type="entry name" value="GH32_Enzymes"/>
</dbReference>
<dbReference type="CDD" id="cd18623">
    <property type="entry name" value="GH32_ScrB-like"/>
    <property type="match status" value="1"/>
</dbReference>
<dbReference type="InterPro" id="IPR013148">
    <property type="entry name" value="Glyco_hydro_32_N"/>
</dbReference>
<protein>
    <recommendedName>
        <fullName evidence="4 8">Sucrose-6-phosphate hydrolase</fullName>
        <ecNumber evidence="3 8">3.2.1.26</ecNumber>
    </recommendedName>
    <alternativeName>
        <fullName evidence="7 9">Invertase</fullName>
    </alternativeName>
</protein>
<comment type="function">
    <text evidence="9">Enables the bacterium to metabolize sucrose as a sole carbon source.</text>
</comment>
<evidence type="ECO:0000256" key="2">
    <source>
        <dbReference type="ARBA" id="ARBA00009902"/>
    </source>
</evidence>
<dbReference type="GO" id="GO:0004564">
    <property type="term" value="F:beta-fructofuranosidase activity"/>
    <property type="evidence" value="ECO:0007669"/>
    <property type="project" value="UniProtKB-EC"/>
</dbReference>
<name>A0ABY5JTT7_9BACI</name>
<dbReference type="Gene3D" id="2.60.120.560">
    <property type="entry name" value="Exo-inulinase, domain 1"/>
    <property type="match status" value="1"/>
</dbReference>
<evidence type="ECO:0000256" key="4">
    <source>
        <dbReference type="ARBA" id="ARBA00019623"/>
    </source>
</evidence>
<keyword evidence="13" id="KW-1185">Reference proteome</keyword>
<gene>
    <name evidence="12" type="ORF">NP439_03305</name>
</gene>
<dbReference type="EMBL" id="CP101914">
    <property type="protein sequence ID" value="UUI03738.1"/>
    <property type="molecule type" value="Genomic_DNA"/>
</dbReference>
<dbReference type="PANTHER" id="PTHR43101:SF1">
    <property type="entry name" value="BETA-FRUCTOSIDASE"/>
    <property type="match status" value="1"/>
</dbReference>
<comment type="catalytic activity">
    <reaction evidence="8">
        <text>Hydrolysis of terminal non-reducing beta-D-fructofuranoside residues in beta-D-fructofuranosides.</text>
        <dbReference type="EC" id="3.2.1.26"/>
    </reaction>
</comment>
<evidence type="ECO:0000259" key="10">
    <source>
        <dbReference type="Pfam" id="PF00251"/>
    </source>
</evidence>
<comment type="pathway">
    <text evidence="1 9">Glycan biosynthesis; sucrose metabolism.</text>
</comment>
<feature type="domain" description="Glycosyl hydrolase family 32 C-terminal" evidence="11">
    <location>
        <begin position="356"/>
        <end position="486"/>
    </location>
</feature>
<keyword evidence="6 8" id="KW-0326">Glycosidase</keyword>
<evidence type="ECO:0000256" key="6">
    <source>
        <dbReference type="ARBA" id="ARBA00023295"/>
    </source>
</evidence>
<keyword evidence="9" id="KW-0963">Cytoplasm</keyword>
<dbReference type="InterPro" id="IPR018053">
    <property type="entry name" value="Glyco_hydro_32_AS"/>
</dbReference>
<proteinExistence type="inferred from homology"/>
<dbReference type="NCBIfam" id="TIGR01322">
    <property type="entry name" value="scrB_fam"/>
    <property type="match status" value="1"/>
</dbReference>
<dbReference type="Pfam" id="PF08244">
    <property type="entry name" value="Glyco_hydro_32C"/>
    <property type="match status" value="1"/>
</dbReference>
<dbReference type="PANTHER" id="PTHR43101">
    <property type="entry name" value="BETA-FRUCTOSIDASE"/>
    <property type="match status" value="1"/>
</dbReference>
<dbReference type="EC" id="3.2.1.26" evidence="3 8"/>
<evidence type="ECO:0000256" key="1">
    <source>
        <dbReference type="ARBA" id="ARBA00004914"/>
    </source>
</evidence>
<dbReference type="InterPro" id="IPR023296">
    <property type="entry name" value="Glyco_hydro_beta-prop_sf"/>
</dbReference>
<dbReference type="InterPro" id="IPR013189">
    <property type="entry name" value="Glyco_hydro_32_C"/>
</dbReference>
<dbReference type="RefSeq" id="WP_256708775.1">
    <property type="nucleotide sequence ID" value="NZ_CP101914.1"/>
</dbReference>
<feature type="domain" description="Glycosyl hydrolase family 32 N-terminal" evidence="10">
    <location>
        <begin position="37"/>
        <end position="339"/>
    </location>
</feature>